<dbReference type="GO" id="GO:0003964">
    <property type="term" value="F:RNA-directed DNA polymerase activity"/>
    <property type="evidence" value="ECO:0007669"/>
    <property type="project" value="UniProtKB-KW"/>
</dbReference>
<keyword evidence="2" id="KW-0548">Nucleotidyltransferase</keyword>
<sequence length="429" mass="51224">MSTKLEEIAIKARKDKKAVFTSLAHIITPEFLKETWKMMNRKGTSGVDGETTKEFEYNIDERVKDIWKRMKEKKYKAPPVRRVDIPKGNGKTRPLGIPTVEDRLVQRAVARILESIYEQEFMDFSYGFRPRRNPHQALKTLRECIVKKKVRFIYEADIRGYFNNINHQWLMKMIKLRIADPVIISMIGKWLRAGVMINGVVTINTKGTPQGGPISPLLANIYLHYVLDLWFAKKYKTYAQGEAYLIRFADDYVACFQYKRDAEKFEKYSKYRMNKFSLELAEEKTRLLSFGRYARERKAKYDEKPETFDFLGFKHISGVGTNGQFALIRKPTVKSCRKFLDKTHKWLKGHSHWKRRDQQKQLISMLKGFYQYFSLYHCRNKLVYIRQEVVNQWIRSLRRRSQRHRMYWSYLSTKEWFKLPYPELIHANV</sequence>
<dbReference type="Proteomes" id="UP001165422">
    <property type="component" value="Unassembled WGS sequence"/>
</dbReference>
<accession>A0ABS8N849</accession>
<organism evidence="2 3">
    <name type="scientific">Clostridium aromativorans</name>
    <dbReference type="NCBI Taxonomy" id="2836848"/>
    <lineage>
        <taxon>Bacteria</taxon>
        <taxon>Bacillati</taxon>
        <taxon>Bacillota</taxon>
        <taxon>Clostridia</taxon>
        <taxon>Eubacteriales</taxon>
        <taxon>Clostridiaceae</taxon>
        <taxon>Clostridium</taxon>
    </lineage>
</organism>
<dbReference type="PROSITE" id="PS50878">
    <property type="entry name" value="RT_POL"/>
    <property type="match status" value="1"/>
</dbReference>
<dbReference type="InterPro" id="IPR051083">
    <property type="entry name" value="GrpII_Intron_Splice-Mob/Def"/>
</dbReference>
<dbReference type="Pfam" id="PF00078">
    <property type="entry name" value="RVT_1"/>
    <property type="match status" value="1"/>
</dbReference>
<reference evidence="2" key="1">
    <citation type="submission" date="2021-11" db="EMBL/GenBank/DDBJ databases">
        <authorList>
            <person name="Qingchun L."/>
            <person name="Dong Z."/>
            <person name="Zongwei Q."/>
            <person name="Jia Z."/>
            <person name="Duotao L."/>
        </authorList>
    </citation>
    <scope>NUCLEOTIDE SEQUENCE</scope>
    <source>
        <strain evidence="2">WLY-B-L2</strain>
    </source>
</reference>
<comment type="caution">
    <text evidence="2">The sequence shown here is derived from an EMBL/GenBank/DDBJ whole genome shotgun (WGS) entry which is preliminary data.</text>
</comment>
<protein>
    <submittedName>
        <fullName evidence="2">Group II intron reverse transcriptase/maturase</fullName>
        <ecNumber evidence="2">2.7.7.49</ecNumber>
    </submittedName>
</protein>
<dbReference type="NCBIfam" id="TIGR04416">
    <property type="entry name" value="group_II_RT_mat"/>
    <property type="match status" value="1"/>
</dbReference>
<keyword evidence="2" id="KW-0695">RNA-directed DNA polymerase</keyword>
<dbReference type="InterPro" id="IPR000477">
    <property type="entry name" value="RT_dom"/>
</dbReference>
<dbReference type="EC" id="2.7.7.49" evidence="2"/>
<dbReference type="EMBL" id="JAJJPB010000021">
    <property type="protein sequence ID" value="MCC9295977.1"/>
    <property type="molecule type" value="Genomic_DNA"/>
</dbReference>
<evidence type="ECO:0000259" key="1">
    <source>
        <dbReference type="PROSITE" id="PS50878"/>
    </source>
</evidence>
<name>A0ABS8N849_9CLOT</name>
<dbReference type="InterPro" id="IPR030931">
    <property type="entry name" value="Group_II_RT_mat"/>
</dbReference>
<dbReference type="RefSeq" id="WP_229981773.1">
    <property type="nucleotide sequence ID" value="NZ_JAJJPB010000021.1"/>
</dbReference>
<feature type="domain" description="Reverse transcriptase" evidence="1">
    <location>
        <begin position="66"/>
        <end position="315"/>
    </location>
</feature>
<dbReference type="PANTHER" id="PTHR34047:SF8">
    <property type="entry name" value="PROTEIN YKFC"/>
    <property type="match status" value="1"/>
</dbReference>
<dbReference type="PANTHER" id="PTHR34047">
    <property type="entry name" value="NUCLEAR INTRON MATURASE 1, MITOCHONDRIAL-RELATED"/>
    <property type="match status" value="1"/>
</dbReference>
<evidence type="ECO:0000313" key="3">
    <source>
        <dbReference type="Proteomes" id="UP001165422"/>
    </source>
</evidence>
<keyword evidence="3" id="KW-1185">Reference proteome</keyword>
<gene>
    <name evidence="2" type="primary">ltrA</name>
    <name evidence="2" type="ORF">LN736_14025</name>
</gene>
<evidence type="ECO:0000313" key="2">
    <source>
        <dbReference type="EMBL" id="MCC9295977.1"/>
    </source>
</evidence>
<dbReference type="InterPro" id="IPR043502">
    <property type="entry name" value="DNA/RNA_pol_sf"/>
</dbReference>
<dbReference type="CDD" id="cd01651">
    <property type="entry name" value="RT_G2_intron"/>
    <property type="match status" value="1"/>
</dbReference>
<dbReference type="SUPFAM" id="SSF56672">
    <property type="entry name" value="DNA/RNA polymerases"/>
    <property type="match status" value="1"/>
</dbReference>
<proteinExistence type="predicted"/>
<keyword evidence="2" id="KW-0808">Transferase</keyword>